<dbReference type="Proteomes" id="UP000027446">
    <property type="component" value="Unassembled WGS sequence"/>
</dbReference>
<keyword evidence="2" id="KW-0012">Acyltransferase</keyword>
<sequence length="150" mass="16721">MTTARIRPAIETDIPALVALEQNFPPDDRFPVRTWRRLLRGQSMAYAAVSDDEICGAAVYLYRTGTKVARLYSITVAPSHRGKGVAAALLAAGEADARNRGCDRVRLEVRQSNATAIRLYERHDFRVMAKIPSYYPDGETAARMEKPILL</sequence>
<evidence type="ECO:0000259" key="3">
    <source>
        <dbReference type="PROSITE" id="PS51186"/>
    </source>
</evidence>
<proteinExistence type="predicted"/>
<keyword evidence="5" id="KW-1185">Reference proteome</keyword>
<organism evidence="4 5">
    <name type="scientific">Hyphomonas adhaerens MHS-3</name>
    <dbReference type="NCBI Taxonomy" id="1280949"/>
    <lineage>
        <taxon>Bacteria</taxon>
        <taxon>Pseudomonadati</taxon>
        <taxon>Pseudomonadota</taxon>
        <taxon>Alphaproteobacteria</taxon>
        <taxon>Hyphomonadales</taxon>
        <taxon>Hyphomonadaceae</taxon>
        <taxon>Hyphomonas</taxon>
    </lineage>
</organism>
<dbReference type="OrthoDB" id="9803233at2"/>
<dbReference type="InterPro" id="IPR016181">
    <property type="entry name" value="Acyl_CoA_acyltransferase"/>
</dbReference>
<dbReference type="eggNOG" id="COG0456">
    <property type="taxonomic scope" value="Bacteria"/>
</dbReference>
<dbReference type="PATRIC" id="fig|1280949.3.peg.2071"/>
<dbReference type="PANTHER" id="PTHR43877:SF2">
    <property type="entry name" value="AMINOALKYLPHOSPHONATE N-ACETYLTRANSFERASE-RELATED"/>
    <property type="match status" value="1"/>
</dbReference>
<accession>A0A069E6W2</accession>
<feature type="domain" description="N-acetyltransferase" evidence="3">
    <location>
        <begin position="4"/>
        <end position="149"/>
    </location>
</feature>
<comment type="caution">
    <text evidence="4">The sequence shown here is derived from an EMBL/GenBank/DDBJ whole genome shotgun (WGS) entry which is preliminary data.</text>
</comment>
<dbReference type="Gene3D" id="3.40.630.30">
    <property type="match status" value="1"/>
</dbReference>
<keyword evidence="1 4" id="KW-0808">Transferase</keyword>
<dbReference type="Pfam" id="PF00583">
    <property type="entry name" value="Acetyltransf_1"/>
    <property type="match status" value="1"/>
</dbReference>
<reference evidence="4 5" key="1">
    <citation type="journal article" date="2014" name="Antonie Van Leeuwenhoek">
        <title>Hyphomonas beringensis sp. nov. and Hyphomonas chukchiensis sp. nov., isolated from surface seawater of the Bering Sea and Chukchi Sea.</title>
        <authorList>
            <person name="Li C."/>
            <person name="Lai Q."/>
            <person name="Li G."/>
            <person name="Dong C."/>
            <person name="Wang J."/>
            <person name="Liao Y."/>
            <person name="Shao Z."/>
        </authorList>
    </citation>
    <scope>NUCLEOTIDE SEQUENCE [LARGE SCALE GENOMIC DNA]</scope>
    <source>
        <strain evidence="4 5">MHS-3</strain>
    </source>
</reference>
<dbReference type="PANTHER" id="PTHR43877">
    <property type="entry name" value="AMINOALKYLPHOSPHONATE N-ACETYLTRANSFERASE-RELATED-RELATED"/>
    <property type="match status" value="1"/>
</dbReference>
<name>A0A069E6W2_9PROT</name>
<dbReference type="GO" id="GO:0016747">
    <property type="term" value="F:acyltransferase activity, transferring groups other than amino-acyl groups"/>
    <property type="evidence" value="ECO:0007669"/>
    <property type="project" value="InterPro"/>
</dbReference>
<dbReference type="InterPro" id="IPR000182">
    <property type="entry name" value="GNAT_dom"/>
</dbReference>
<protein>
    <submittedName>
        <fullName evidence="4">Acetyltransferase</fullName>
    </submittedName>
</protein>
<dbReference type="SUPFAM" id="SSF55729">
    <property type="entry name" value="Acyl-CoA N-acyltransferases (Nat)"/>
    <property type="match status" value="1"/>
</dbReference>
<dbReference type="RefSeq" id="WP_035570874.1">
    <property type="nucleotide sequence ID" value="NZ_ARYH01000001.1"/>
</dbReference>
<evidence type="ECO:0000256" key="1">
    <source>
        <dbReference type="ARBA" id="ARBA00022679"/>
    </source>
</evidence>
<dbReference type="InterPro" id="IPR050832">
    <property type="entry name" value="Bact_Acetyltransf"/>
</dbReference>
<evidence type="ECO:0000313" key="4">
    <source>
        <dbReference type="EMBL" id="KCZ86035.1"/>
    </source>
</evidence>
<gene>
    <name evidence="4" type="ORF">HAD_10120</name>
</gene>
<dbReference type="AlphaFoldDB" id="A0A069E6W2"/>
<dbReference type="STRING" id="1280949.HAD_10120"/>
<dbReference type="EMBL" id="ARYH01000001">
    <property type="protein sequence ID" value="KCZ86035.1"/>
    <property type="molecule type" value="Genomic_DNA"/>
</dbReference>
<dbReference type="PROSITE" id="PS51186">
    <property type="entry name" value="GNAT"/>
    <property type="match status" value="1"/>
</dbReference>
<dbReference type="CDD" id="cd04301">
    <property type="entry name" value="NAT_SF"/>
    <property type="match status" value="1"/>
</dbReference>
<evidence type="ECO:0000313" key="5">
    <source>
        <dbReference type="Proteomes" id="UP000027446"/>
    </source>
</evidence>
<evidence type="ECO:0000256" key="2">
    <source>
        <dbReference type="ARBA" id="ARBA00023315"/>
    </source>
</evidence>